<dbReference type="Proteomes" id="UP001220964">
    <property type="component" value="Unassembled WGS sequence"/>
</dbReference>
<comment type="similarity">
    <text evidence="2">Belongs to the AzlC family.</text>
</comment>
<evidence type="ECO:0000256" key="1">
    <source>
        <dbReference type="ARBA" id="ARBA00004651"/>
    </source>
</evidence>
<dbReference type="PANTHER" id="PTHR34979">
    <property type="entry name" value="INNER MEMBRANE PROTEIN YGAZ"/>
    <property type="match status" value="1"/>
</dbReference>
<feature type="transmembrane region" description="Helical" evidence="8">
    <location>
        <begin position="12"/>
        <end position="33"/>
    </location>
</feature>
<feature type="transmembrane region" description="Helical" evidence="8">
    <location>
        <begin position="71"/>
        <end position="92"/>
    </location>
</feature>
<evidence type="ECO:0000313" key="9">
    <source>
        <dbReference type="EMBL" id="MDF0601036.1"/>
    </source>
</evidence>
<comment type="subcellular location">
    <subcellularLocation>
        <location evidence="1">Cell membrane</location>
        <topology evidence="1">Multi-pass membrane protein</topology>
    </subcellularLocation>
</comment>
<organism evidence="9 10">
    <name type="scientific">Psychromarinibacter sediminicola</name>
    <dbReference type="NCBI Taxonomy" id="3033385"/>
    <lineage>
        <taxon>Bacteria</taxon>
        <taxon>Pseudomonadati</taxon>
        <taxon>Pseudomonadota</taxon>
        <taxon>Alphaproteobacteria</taxon>
        <taxon>Rhodobacterales</taxon>
        <taxon>Paracoccaceae</taxon>
        <taxon>Psychromarinibacter</taxon>
    </lineage>
</organism>
<evidence type="ECO:0000256" key="8">
    <source>
        <dbReference type="SAM" id="Phobius"/>
    </source>
</evidence>
<keyword evidence="4" id="KW-1003">Cell membrane</keyword>
<dbReference type="EMBL" id="JARGYC010000021">
    <property type="protein sequence ID" value="MDF0601036.1"/>
    <property type="molecule type" value="Genomic_DNA"/>
</dbReference>
<keyword evidence="3" id="KW-0813">Transport</keyword>
<evidence type="ECO:0000256" key="4">
    <source>
        <dbReference type="ARBA" id="ARBA00022475"/>
    </source>
</evidence>
<accession>A0AAE3NS66</accession>
<feature type="transmembrane region" description="Helical" evidence="8">
    <location>
        <begin position="45"/>
        <end position="64"/>
    </location>
</feature>
<sequence length="234" mass="24911">MRYGVRSAYWRGFRAGVPFLVVLIPFAMVFGVVATEAGLSVAEVMGFSVLVIAGASQITALQLMQENAPTVIVLAAALAVNLRMAMYSAALVPHLGPAPLRQRLLISYFNVDQTFALANAEYERHPDLSVPERVAYFLGASTPVCPPWYLFTLAGALVGTRIPPGFALDFAVPIAFLSIIAPSLRTPAHLAAAFTSIVAALALAWMPSGLGVIVAGLIAMMVGARVELWLEARK</sequence>
<evidence type="ECO:0000256" key="3">
    <source>
        <dbReference type="ARBA" id="ARBA00022448"/>
    </source>
</evidence>
<evidence type="ECO:0000256" key="7">
    <source>
        <dbReference type="ARBA" id="ARBA00023136"/>
    </source>
</evidence>
<keyword evidence="7 8" id="KW-0472">Membrane</keyword>
<dbReference type="GO" id="GO:0005886">
    <property type="term" value="C:plasma membrane"/>
    <property type="evidence" value="ECO:0007669"/>
    <property type="project" value="UniProtKB-SubCell"/>
</dbReference>
<dbReference type="Pfam" id="PF03591">
    <property type="entry name" value="AzlC"/>
    <property type="match status" value="1"/>
</dbReference>
<evidence type="ECO:0000256" key="6">
    <source>
        <dbReference type="ARBA" id="ARBA00022989"/>
    </source>
</evidence>
<evidence type="ECO:0000256" key="2">
    <source>
        <dbReference type="ARBA" id="ARBA00010735"/>
    </source>
</evidence>
<dbReference type="GO" id="GO:1903785">
    <property type="term" value="P:L-valine transmembrane transport"/>
    <property type="evidence" value="ECO:0007669"/>
    <property type="project" value="TreeGrafter"/>
</dbReference>
<reference evidence="9" key="1">
    <citation type="submission" date="2023-03" db="EMBL/GenBank/DDBJ databases">
        <title>Multiphase analysis and comparison of six strains from genera Psychromarinibacter, Lutimaribacter, and Maritimibacter, including a novel species: Psychromarinibacter sediminicola sp. nov.</title>
        <authorList>
            <person name="Wang Y.-H."/>
            <person name="Ye M.-Q."/>
            <person name="Du Z.-J."/>
        </authorList>
    </citation>
    <scope>NUCLEOTIDE SEQUENCE</scope>
    <source>
        <strain evidence="9">C21-152</strain>
    </source>
</reference>
<evidence type="ECO:0000256" key="5">
    <source>
        <dbReference type="ARBA" id="ARBA00022692"/>
    </source>
</evidence>
<keyword evidence="6 8" id="KW-1133">Transmembrane helix</keyword>
<keyword evidence="5 8" id="KW-0812">Transmembrane</keyword>
<keyword evidence="10" id="KW-1185">Reference proteome</keyword>
<proteinExistence type="inferred from homology"/>
<gene>
    <name evidence="9" type="ORF">P1J78_09870</name>
</gene>
<name>A0AAE3NS66_9RHOB</name>
<feature type="transmembrane region" description="Helical" evidence="8">
    <location>
        <begin position="162"/>
        <end position="181"/>
    </location>
</feature>
<dbReference type="AlphaFoldDB" id="A0AAE3NS66"/>
<evidence type="ECO:0000313" key="10">
    <source>
        <dbReference type="Proteomes" id="UP001220964"/>
    </source>
</evidence>
<dbReference type="RefSeq" id="WP_275567176.1">
    <property type="nucleotide sequence ID" value="NZ_JARGYC010000021.1"/>
</dbReference>
<comment type="caution">
    <text evidence="9">The sequence shown here is derived from an EMBL/GenBank/DDBJ whole genome shotgun (WGS) entry which is preliminary data.</text>
</comment>
<dbReference type="InterPro" id="IPR011606">
    <property type="entry name" value="Brnchd-chn_aa_trnsp_permease"/>
</dbReference>
<protein>
    <submittedName>
        <fullName evidence="9">AzlC family ABC transporter permease</fullName>
    </submittedName>
</protein>
<dbReference type="PANTHER" id="PTHR34979:SF1">
    <property type="entry name" value="INNER MEMBRANE PROTEIN YGAZ"/>
    <property type="match status" value="1"/>
</dbReference>